<reference evidence="3" key="1">
    <citation type="journal article" date="2015" name="Nature">
        <title>Complex archaea that bridge the gap between prokaryotes and eukaryotes.</title>
        <authorList>
            <person name="Spang A."/>
            <person name="Saw J.H."/>
            <person name="Jorgensen S.L."/>
            <person name="Zaremba-Niedzwiedzka K."/>
            <person name="Martijn J."/>
            <person name="Lind A.E."/>
            <person name="van Eijk R."/>
            <person name="Schleper C."/>
            <person name="Guy L."/>
            <person name="Ettema T.J."/>
        </authorList>
    </citation>
    <scope>NUCLEOTIDE SEQUENCE</scope>
</reference>
<keyword evidence="2" id="KW-1133">Transmembrane helix</keyword>
<sequence>MEIVMLLVPVMLILVAIGIFLFSWAVKNGQYDDLEGPAHRILYDDDKDMIPEEARVMDSEPTKPQPGDQENHQDKPDPS</sequence>
<dbReference type="InterPro" id="IPR004714">
    <property type="entry name" value="Cyt_oxidase_maturation_cbb3"/>
</dbReference>
<evidence type="ECO:0008006" key="4">
    <source>
        <dbReference type="Google" id="ProtNLM"/>
    </source>
</evidence>
<accession>A0A0F9A010</accession>
<dbReference type="EMBL" id="LAZR01057482">
    <property type="protein sequence ID" value="KKK71984.1"/>
    <property type="molecule type" value="Genomic_DNA"/>
</dbReference>
<evidence type="ECO:0000256" key="1">
    <source>
        <dbReference type="SAM" id="MobiDB-lite"/>
    </source>
</evidence>
<dbReference type="NCBIfam" id="TIGR00847">
    <property type="entry name" value="ccoS"/>
    <property type="match status" value="1"/>
</dbReference>
<comment type="caution">
    <text evidence="3">The sequence shown here is derived from an EMBL/GenBank/DDBJ whole genome shotgun (WGS) entry which is preliminary data.</text>
</comment>
<keyword evidence="2" id="KW-0812">Transmembrane</keyword>
<evidence type="ECO:0000313" key="3">
    <source>
        <dbReference type="EMBL" id="KKK71984.1"/>
    </source>
</evidence>
<name>A0A0F9A010_9ZZZZ</name>
<keyword evidence="2" id="KW-0472">Membrane</keyword>
<feature type="transmembrane region" description="Helical" evidence="2">
    <location>
        <begin position="6"/>
        <end position="26"/>
    </location>
</feature>
<feature type="compositionally biased region" description="Basic and acidic residues" evidence="1">
    <location>
        <begin position="50"/>
        <end position="61"/>
    </location>
</feature>
<gene>
    <name evidence="3" type="ORF">LCGC14_2908450</name>
</gene>
<organism evidence="3">
    <name type="scientific">marine sediment metagenome</name>
    <dbReference type="NCBI Taxonomy" id="412755"/>
    <lineage>
        <taxon>unclassified sequences</taxon>
        <taxon>metagenomes</taxon>
        <taxon>ecological metagenomes</taxon>
    </lineage>
</organism>
<dbReference type="AlphaFoldDB" id="A0A0F9A010"/>
<feature type="compositionally biased region" description="Basic and acidic residues" evidence="1">
    <location>
        <begin position="69"/>
        <end position="79"/>
    </location>
</feature>
<protein>
    <recommendedName>
        <fullName evidence="4">Cytochrome oxidase maturation protein cbb3-type</fullName>
    </recommendedName>
</protein>
<dbReference type="PANTHER" id="PTHR41532">
    <property type="entry name" value="FIXS PROTEIN"/>
    <property type="match status" value="1"/>
</dbReference>
<evidence type="ECO:0000256" key="2">
    <source>
        <dbReference type="SAM" id="Phobius"/>
    </source>
</evidence>
<dbReference type="Pfam" id="PF03597">
    <property type="entry name" value="FixS"/>
    <property type="match status" value="1"/>
</dbReference>
<feature type="region of interest" description="Disordered" evidence="1">
    <location>
        <begin position="50"/>
        <end position="79"/>
    </location>
</feature>
<dbReference type="PANTHER" id="PTHR41532:SF1">
    <property type="entry name" value="FIXS PROTEIN"/>
    <property type="match status" value="1"/>
</dbReference>
<proteinExistence type="predicted"/>